<dbReference type="Pfam" id="PF00535">
    <property type="entry name" value="Glycos_transf_2"/>
    <property type="match status" value="1"/>
</dbReference>
<feature type="domain" description="Glycosyltransferase 2-like" evidence="1">
    <location>
        <begin position="2"/>
        <end position="126"/>
    </location>
</feature>
<dbReference type="RefSeq" id="WP_255888380.1">
    <property type="nucleotide sequence ID" value="NZ_JAFMZM010000001.1"/>
</dbReference>
<reference evidence="3" key="1">
    <citation type="journal article" date="2019" name="Int. J. Syst. Evol. Microbiol.">
        <title>The Global Catalogue of Microorganisms (GCM) 10K type strain sequencing project: providing services to taxonomists for standard genome sequencing and annotation.</title>
        <authorList>
            <consortium name="The Broad Institute Genomics Platform"/>
            <consortium name="The Broad Institute Genome Sequencing Center for Infectious Disease"/>
            <person name="Wu L."/>
            <person name="Ma J."/>
        </authorList>
    </citation>
    <scope>NUCLEOTIDE SEQUENCE [LARGE SCALE GENOMIC DNA]</scope>
    <source>
        <strain evidence="3">FCH27</strain>
    </source>
</reference>
<dbReference type="Proteomes" id="UP001596524">
    <property type="component" value="Unassembled WGS sequence"/>
</dbReference>
<evidence type="ECO:0000313" key="2">
    <source>
        <dbReference type="EMBL" id="MFC7361105.1"/>
    </source>
</evidence>
<comment type="caution">
    <text evidence="2">The sequence shown here is derived from an EMBL/GenBank/DDBJ whole genome shotgun (WGS) entry which is preliminary data.</text>
</comment>
<keyword evidence="2" id="KW-0328">Glycosyltransferase</keyword>
<dbReference type="CDD" id="cd00761">
    <property type="entry name" value="Glyco_tranf_GTA_type"/>
    <property type="match status" value="1"/>
</dbReference>
<dbReference type="PANTHER" id="PTHR43685">
    <property type="entry name" value="GLYCOSYLTRANSFERASE"/>
    <property type="match status" value="1"/>
</dbReference>
<organism evidence="2 3">
    <name type="scientific">Nocardioides astragali</name>
    <dbReference type="NCBI Taxonomy" id="1776736"/>
    <lineage>
        <taxon>Bacteria</taxon>
        <taxon>Bacillati</taxon>
        <taxon>Actinomycetota</taxon>
        <taxon>Actinomycetes</taxon>
        <taxon>Propionibacteriales</taxon>
        <taxon>Nocardioidaceae</taxon>
        <taxon>Nocardioides</taxon>
    </lineage>
</organism>
<dbReference type="PANTHER" id="PTHR43685:SF2">
    <property type="entry name" value="GLYCOSYLTRANSFERASE 2-LIKE DOMAIN-CONTAINING PROTEIN"/>
    <property type="match status" value="1"/>
</dbReference>
<dbReference type="EC" id="2.4.-.-" evidence="2"/>
<sequence length="261" mass="28494">MSIVIPCFNDGAHLGEAVASAFAQDHDDYEVIVADDGSVDTVTLEALDEAKQHGARVLRCQHAGVSSARNAAIGAATGEYILPLDADDRLATTYVRQASSVLDTDPDVGIVGAGTEFFGSGTGEMHPAPPAPAAWLVANQLPVSAMFRRDDWVRCGGYDEDLRWGEDWHLWVKIVALGRTVRLLSTVGLYYRRRPGQVTENVPWDVQESTRARILQAGLPIINRFPNDASRILAAQLNQLQAVRQRPSERLRTAALRVLGR</sequence>
<dbReference type="InterPro" id="IPR029044">
    <property type="entry name" value="Nucleotide-diphossugar_trans"/>
</dbReference>
<evidence type="ECO:0000313" key="3">
    <source>
        <dbReference type="Proteomes" id="UP001596524"/>
    </source>
</evidence>
<dbReference type="InterPro" id="IPR001173">
    <property type="entry name" value="Glyco_trans_2-like"/>
</dbReference>
<accession>A0ABW2N540</accession>
<keyword evidence="3" id="KW-1185">Reference proteome</keyword>
<dbReference type="SUPFAM" id="SSF53448">
    <property type="entry name" value="Nucleotide-diphospho-sugar transferases"/>
    <property type="match status" value="1"/>
</dbReference>
<protein>
    <submittedName>
        <fullName evidence="2">Glycosyltransferase family A protein</fullName>
        <ecNumber evidence="2">2.4.-.-</ecNumber>
    </submittedName>
</protein>
<dbReference type="Gene3D" id="3.90.550.10">
    <property type="entry name" value="Spore Coat Polysaccharide Biosynthesis Protein SpsA, Chain A"/>
    <property type="match status" value="1"/>
</dbReference>
<proteinExistence type="predicted"/>
<gene>
    <name evidence="2" type="ORF">ACFQO6_12565</name>
</gene>
<evidence type="ECO:0000259" key="1">
    <source>
        <dbReference type="Pfam" id="PF00535"/>
    </source>
</evidence>
<dbReference type="InterPro" id="IPR050834">
    <property type="entry name" value="Glycosyltransf_2"/>
</dbReference>
<dbReference type="GO" id="GO:0016757">
    <property type="term" value="F:glycosyltransferase activity"/>
    <property type="evidence" value="ECO:0007669"/>
    <property type="project" value="UniProtKB-KW"/>
</dbReference>
<dbReference type="EMBL" id="JBHTCH010000014">
    <property type="protein sequence ID" value="MFC7361105.1"/>
    <property type="molecule type" value="Genomic_DNA"/>
</dbReference>
<keyword evidence="2" id="KW-0808">Transferase</keyword>
<name>A0ABW2N540_9ACTN</name>